<evidence type="ECO:0000313" key="2">
    <source>
        <dbReference type="EMBL" id="KAF7784837.1"/>
    </source>
</evidence>
<dbReference type="AlphaFoldDB" id="A0A8H7FBM1"/>
<feature type="region of interest" description="Disordered" evidence="1">
    <location>
        <begin position="363"/>
        <end position="383"/>
    </location>
</feature>
<proteinExistence type="predicted"/>
<gene>
    <name evidence="2" type="ORF">Agabi119p4_1002</name>
</gene>
<dbReference type="Proteomes" id="UP000629468">
    <property type="component" value="Unassembled WGS sequence"/>
</dbReference>
<name>A0A8H7FBM1_AGABI</name>
<sequence length="455" mass="50793">MARALWFRIIVFWSFLASAAVELVNYLLLFTKTSDAEPLRRARSPSKSCRRPSDIKFAFSFPTLRLGSRHSIEFEASQERLRHSVRLQRMGPRAPKRCDTPLLPLHCVPDSGSEDGHQGRINRAMWEGVAASSPSTTPSFSLNTPLSTSSPLRDVDPFLYQRESFFTPSDHGSILNSIGIWDSFDLTEENRSKDLRYLEKPTRVLLNGSLEDTGRTGRRKFCACRQPCSDFAPVSPVADTPPLVSKRISSQTLRRRRSFDADPFADPTSKTRNFLESPLLSSLDLAAGARPLNGWTAKPWTPRHIAEIDVPSPSLSFRRSDIYDAWLSSWCFRPAVPRSSNLPVPDIVVSPVPHQSPFLSPCVSDDSLTTAPSQRTSPNRSRYGLVPGLASRSSRIVSGIHKLQNLRELLVLLDETVAATQRDLSLEKLEGELPRENIEFSRRQDLGATVAGQAL</sequence>
<dbReference type="EMBL" id="JABXXO010000001">
    <property type="protein sequence ID" value="KAF7784837.1"/>
    <property type="molecule type" value="Genomic_DNA"/>
</dbReference>
<evidence type="ECO:0000313" key="3">
    <source>
        <dbReference type="Proteomes" id="UP000629468"/>
    </source>
</evidence>
<accession>A0A8H7FBM1</accession>
<reference evidence="2 3" key="1">
    <citation type="journal article" name="Sci. Rep.">
        <title>Telomere-to-telomere assembled and centromere annotated genomes of the two main subspecies of the button mushroom Agaricus bisporus reveal especially polymorphic chromosome ends.</title>
        <authorList>
            <person name="Sonnenberg A.S.M."/>
            <person name="Sedaghat-Telgerd N."/>
            <person name="Lavrijssen B."/>
            <person name="Ohm R.A."/>
            <person name="Hendrickx P.M."/>
            <person name="Scholtmeijer K."/>
            <person name="Baars J.J.P."/>
            <person name="van Peer A."/>
        </authorList>
    </citation>
    <scope>NUCLEOTIDE SEQUENCE [LARGE SCALE GENOMIC DNA]</scope>
    <source>
        <strain evidence="2 3">H119_p4</strain>
    </source>
</reference>
<evidence type="ECO:0000256" key="1">
    <source>
        <dbReference type="SAM" id="MobiDB-lite"/>
    </source>
</evidence>
<protein>
    <submittedName>
        <fullName evidence="2">Uncharacterized protein</fullName>
    </submittedName>
</protein>
<feature type="compositionally biased region" description="Polar residues" evidence="1">
    <location>
        <begin position="366"/>
        <end position="380"/>
    </location>
</feature>
<organism evidence="2 3">
    <name type="scientific">Agaricus bisporus var. burnettii</name>
    <dbReference type="NCBI Taxonomy" id="192524"/>
    <lineage>
        <taxon>Eukaryota</taxon>
        <taxon>Fungi</taxon>
        <taxon>Dikarya</taxon>
        <taxon>Basidiomycota</taxon>
        <taxon>Agaricomycotina</taxon>
        <taxon>Agaricomycetes</taxon>
        <taxon>Agaricomycetidae</taxon>
        <taxon>Agaricales</taxon>
        <taxon>Agaricineae</taxon>
        <taxon>Agaricaceae</taxon>
        <taxon>Agaricus</taxon>
    </lineage>
</organism>
<comment type="caution">
    <text evidence="2">The sequence shown here is derived from an EMBL/GenBank/DDBJ whole genome shotgun (WGS) entry which is preliminary data.</text>
</comment>